<comment type="caution">
    <text evidence="1">The sequence shown here is derived from an EMBL/GenBank/DDBJ whole genome shotgun (WGS) entry which is preliminary data.</text>
</comment>
<accession>A0ACB7RY67</accession>
<reference evidence="1" key="1">
    <citation type="submission" date="2020-05" db="EMBL/GenBank/DDBJ databases">
        <title>Large-scale comparative analyses of tick genomes elucidate their genetic diversity and vector capacities.</title>
        <authorList>
            <person name="Jia N."/>
            <person name="Wang J."/>
            <person name="Shi W."/>
            <person name="Du L."/>
            <person name="Sun Y."/>
            <person name="Zhan W."/>
            <person name="Jiang J."/>
            <person name="Wang Q."/>
            <person name="Zhang B."/>
            <person name="Ji P."/>
            <person name="Sakyi L.B."/>
            <person name="Cui X."/>
            <person name="Yuan T."/>
            <person name="Jiang B."/>
            <person name="Yang W."/>
            <person name="Lam T.T.-Y."/>
            <person name="Chang Q."/>
            <person name="Ding S."/>
            <person name="Wang X."/>
            <person name="Zhu J."/>
            <person name="Ruan X."/>
            <person name="Zhao L."/>
            <person name="Wei J."/>
            <person name="Que T."/>
            <person name="Du C."/>
            <person name="Cheng J."/>
            <person name="Dai P."/>
            <person name="Han X."/>
            <person name="Huang E."/>
            <person name="Gao Y."/>
            <person name="Liu J."/>
            <person name="Shao H."/>
            <person name="Ye R."/>
            <person name="Li L."/>
            <person name="Wei W."/>
            <person name="Wang X."/>
            <person name="Wang C."/>
            <person name="Yang T."/>
            <person name="Huo Q."/>
            <person name="Li W."/>
            <person name="Guo W."/>
            <person name="Chen H."/>
            <person name="Zhou L."/>
            <person name="Ni X."/>
            <person name="Tian J."/>
            <person name="Zhou Y."/>
            <person name="Sheng Y."/>
            <person name="Liu T."/>
            <person name="Pan Y."/>
            <person name="Xia L."/>
            <person name="Li J."/>
            <person name="Zhao F."/>
            <person name="Cao W."/>
        </authorList>
    </citation>
    <scope>NUCLEOTIDE SEQUENCE</scope>
    <source>
        <strain evidence="1">Hyas-2018</strain>
    </source>
</reference>
<dbReference type="Proteomes" id="UP000821845">
    <property type="component" value="Chromosome 6"/>
</dbReference>
<name>A0ACB7RY67_HYAAI</name>
<organism evidence="1 2">
    <name type="scientific">Hyalomma asiaticum</name>
    <name type="common">Tick</name>
    <dbReference type="NCBI Taxonomy" id="266040"/>
    <lineage>
        <taxon>Eukaryota</taxon>
        <taxon>Metazoa</taxon>
        <taxon>Ecdysozoa</taxon>
        <taxon>Arthropoda</taxon>
        <taxon>Chelicerata</taxon>
        <taxon>Arachnida</taxon>
        <taxon>Acari</taxon>
        <taxon>Parasitiformes</taxon>
        <taxon>Ixodida</taxon>
        <taxon>Ixodoidea</taxon>
        <taxon>Ixodidae</taxon>
        <taxon>Hyalomminae</taxon>
        <taxon>Hyalomma</taxon>
    </lineage>
</organism>
<proteinExistence type="predicted"/>
<gene>
    <name evidence="1" type="ORF">HPB50_005685</name>
</gene>
<dbReference type="EMBL" id="CM023486">
    <property type="protein sequence ID" value="KAH6927568.1"/>
    <property type="molecule type" value="Genomic_DNA"/>
</dbReference>
<keyword evidence="2" id="KW-1185">Reference proteome</keyword>
<sequence>MRITDTTRRHTLKHQQSRPHIWRSNLRPGRNVRRRRAPGDCPGGGRPLDLRSDGSLRLLPAPILRGPPGREESVAFPLVHTFDDRMRRVRLDTHALIAARADHAGRASVFEKHARRDSRGGGGGRGAEQNHARNTHPSSTFDDCAHVTAGIRASTSTRRHTIGCKGLQHTTTHASLPRHTKGDDAATSASSRRHCRRYNYDVRTGRQVFSACRGPSALAPADAAGVASVRRCSGRQATRSAARRKPAWSGHFFFGGALSPPGVA</sequence>
<evidence type="ECO:0000313" key="1">
    <source>
        <dbReference type="EMBL" id="KAH6927568.1"/>
    </source>
</evidence>
<evidence type="ECO:0000313" key="2">
    <source>
        <dbReference type="Proteomes" id="UP000821845"/>
    </source>
</evidence>
<protein>
    <submittedName>
        <fullName evidence="1">Uncharacterized protein</fullName>
    </submittedName>
</protein>